<proteinExistence type="predicted"/>
<dbReference type="InterPro" id="IPR003141">
    <property type="entry name" value="Pol/His_phosphatase_N"/>
</dbReference>
<name>A0ABV9FA77_9BACL</name>
<dbReference type="CDD" id="cd07438">
    <property type="entry name" value="PHP_HisPPase_AMP"/>
    <property type="match status" value="1"/>
</dbReference>
<dbReference type="SUPFAM" id="SSF89550">
    <property type="entry name" value="PHP domain-like"/>
    <property type="match status" value="1"/>
</dbReference>
<dbReference type="PANTHER" id="PTHR42924:SF3">
    <property type="entry name" value="POLYMERASE_HISTIDINOL PHOSPHATASE N-TERMINAL DOMAIN-CONTAINING PROTEIN"/>
    <property type="match status" value="1"/>
</dbReference>
<keyword evidence="3" id="KW-1185">Reference proteome</keyword>
<dbReference type="RefSeq" id="WP_378095504.1">
    <property type="nucleotide sequence ID" value="NZ_JBHSEP010000007.1"/>
</dbReference>
<dbReference type="InterPro" id="IPR052018">
    <property type="entry name" value="PHP_domain"/>
</dbReference>
<feature type="domain" description="Polymerase/histidinol phosphatase N-terminal" evidence="1">
    <location>
        <begin position="5"/>
        <end position="70"/>
    </location>
</feature>
<dbReference type="Proteomes" id="UP001596028">
    <property type="component" value="Unassembled WGS sequence"/>
</dbReference>
<evidence type="ECO:0000313" key="2">
    <source>
        <dbReference type="EMBL" id="MFC4598832.1"/>
    </source>
</evidence>
<dbReference type="EMBL" id="JBHSEP010000007">
    <property type="protein sequence ID" value="MFC4598832.1"/>
    <property type="molecule type" value="Genomic_DNA"/>
</dbReference>
<dbReference type="PANTHER" id="PTHR42924">
    <property type="entry name" value="EXONUCLEASE"/>
    <property type="match status" value="1"/>
</dbReference>
<organism evidence="2 3">
    <name type="scientific">Cohnella hongkongensis</name>
    <dbReference type="NCBI Taxonomy" id="178337"/>
    <lineage>
        <taxon>Bacteria</taxon>
        <taxon>Bacillati</taxon>
        <taxon>Bacillota</taxon>
        <taxon>Bacilli</taxon>
        <taxon>Bacillales</taxon>
        <taxon>Paenibacillaceae</taxon>
        <taxon>Cohnella</taxon>
    </lineage>
</organism>
<reference evidence="3" key="1">
    <citation type="journal article" date="2019" name="Int. J. Syst. Evol. Microbiol.">
        <title>The Global Catalogue of Microorganisms (GCM) 10K type strain sequencing project: providing services to taxonomists for standard genome sequencing and annotation.</title>
        <authorList>
            <consortium name="The Broad Institute Genomics Platform"/>
            <consortium name="The Broad Institute Genome Sequencing Center for Infectious Disease"/>
            <person name="Wu L."/>
            <person name="Ma J."/>
        </authorList>
    </citation>
    <scope>NUCLEOTIDE SEQUENCE [LARGE SCALE GENOMIC DNA]</scope>
    <source>
        <strain evidence="3">CCUG 49571</strain>
    </source>
</reference>
<dbReference type="Gene3D" id="3.20.20.140">
    <property type="entry name" value="Metal-dependent hydrolases"/>
    <property type="match status" value="1"/>
</dbReference>
<dbReference type="SMART" id="SM00481">
    <property type="entry name" value="POLIIIAc"/>
    <property type="match status" value="1"/>
</dbReference>
<comment type="caution">
    <text evidence="2">The sequence shown here is derived from an EMBL/GenBank/DDBJ whole genome shotgun (WGS) entry which is preliminary data.</text>
</comment>
<evidence type="ECO:0000259" key="1">
    <source>
        <dbReference type="SMART" id="SM00481"/>
    </source>
</evidence>
<dbReference type="InterPro" id="IPR004013">
    <property type="entry name" value="PHP_dom"/>
</dbReference>
<dbReference type="Pfam" id="PF02811">
    <property type="entry name" value="PHP"/>
    <property type="match status" value="1"/>
</dbReference>
<accession>A0ABV9FA77</accession>
<sequence length="280" mass="29883">MSSRADLHTHTTASDGMFAPAVNVRMAKEAGLAAVAITDHDTVAGVREAMEAGLEHGIVVVPGVELGTVTDGQDIHVLGYGFALEDQTWLARLAALREGRNSRNERILDKLAQLGMPVTPEELAAAAGRTASKDRSVGRPHIAQAMVDKGYVNDAREAFDLWLAEGKPGYARQTRATPREAIAWIHEAGGAAVIAHPGIYGNDELVLSLPEQGADGLEAYHSEHDPEQERRYAEWAAARGKLATGGSDFHGIREGKAYHGAIGCRSVDAGIVERLAGRTR</sequence>
<dbReference type="Gene3D" id="1.10.150.650">
    <property type="match status" value="1"/>
</dbReference>
<dbReference type="InterPro" id="IPR016195">
    <property type="entry name" value="Pol/histidinol_Pase-like"/>
</dbReference>
<gene>
    <name evidence="2" type="ORF">ACFO3S_11340</name>
</gene>
<evidence type="ECO:0000313" key="3">
    <source>
        <dbReference type="Proteomes" id="UP001596028"/>
    </source>
</evidence>
<protein>
    <submittedName>
        <fullName evidence="2">PHP domain-containing protein</fullName>
    </submittedName>
</protein>